<dbReference type="AlphaFoldDB" id="A0A9W9AA04"/>
<feature type="region of interest" description="Disordered" evidence="1">
    <location>
        <begin position="71"/>
        <end position="199"/>
    </location>
</feature>
<feature type="compositionally biased region" description="Low complexity" evidence="1">
    <location>
        <begin position="93"/>
        <end position="105"/>
    </location>
</feature>
<proteinExistence type="predicted"/>
<dbReference type="EMBL" id="JANVFS010000020">
    <property type="protein sequence ID" value="KAJ4476361.1"/>
    <property type="molecule type" value="Genomic_DNA"/>
</dbReference>
<evidence type="ECO:0000313" key="3">
    <source>
        <dbReference type="EMBL" id="KAJ4476361.1"/>
    </source>
</evidence>
<feature type="compositionally biased region" description="Polar residues" evidence="1">
    <location>
        <begin position="159"/>
        <end position="187"/>
    </location>
</feature>
<sequence length="236" mass="24254">MVYTPSPATAAFALLTLGALSTVNAAAIPAFRGLSGYAIFFGTHVSTTRSLVQSPLLRSTPAVSTGAPLTPGIGLAHSSSHMNASESEHRHGTTATPTTPVAPAPDSFPVQTPSEINTPQSGDHHKHVGVPEGKHAHGKGKNLESASNTTKKGSHRAKSGTSDPTSNVDPAAGNTASQSSSDLTESPGSAKGLDGMKQRRSFKSVMSDIDTGVKDVGNDVGGLVSSFLKREEFEEV</sequence>
<feature type="signal peptide" evidence="2">
    <location>
        <begin position="1"/>
        <end position="25"/>
    </location>
</feature>
<accession>A0A9W9AA04</accession>
<comment type="caution">
    <text evidence="3">The sequence shown here is derived from an EMBL/GenBank/DDBJ whole genome shotgun (WGS) entry which is preliminary data.</text>
</comment>
<gene>
    <name evidence="3" type="ORF">C8J55DRAFT_561773</name>
</gene>
<feature type="compositionally biased region" description="Polar residues" evidence="1">
    <location>
        <begin position="109"/>
        <end position="121"/>
    </location>
</feature>
<evidence type="ECO:0000256" key="1">
    <source>
        <dbReference type="SAM" id="MobiDB-lite"/>
    </source>
</evidence>
<organism evidence="3 4">
    <name type="scientific">Lentinula lateritia</name>
    <dbReference type="NCBI Taxonomy" id="40482"/>
    <lineage>
        <taxon>Eukaryota</taxon>
        <taxon>Fungi</taxon>
        <taxon>Dikarya</taxon>
        <taxon>Basidiomycota</taxon>
        <taxon>Agaricomycotina</taxon>
        <taxon>Agaricomycetes</taxon>
        <taxon>Agaricomycetidae</taxon>
        <taxon>Agaricales</taxon>
        <taxon>Marasmiineae</taxon>
        <taxon>Omphalotaceae</taxon>
        <taxon>Lentinula</taxon>
    </lineage>
</organism>
<keyword evidence="2" id="KW-0732">Signal</keyword>
<reference evidence="3" key="2">
    <citation type="journal article" date="2023" name="Proc. Natl. Acad. Sci. U.S.A.">
        <title>A global phylogenomic analysis of the shiitake genus Lentinula.</title>
        <authorList>
            <person name="Sierra-Patev S."/>
            <person name="Min B."/>
            <person name="Naranjo-Ortiz M."/>
            <person name="Looney B."/>
            <person name="Konkel Z."/>
            <person name="Slot J.C."/>
            <person name="Sakamoto Y."/>
            <person name="Steenwyk J.L."/>
            <person name="Rokas A."/>
            <person name="Carro J."/>
            <person name="Camarero S."/>
            <person name="Ferreira P."/>
            <person name="Molpeceres G."/>
            <person name="Ruiz-Duenas F.J."/>
            <person name="Serrano A."/>
            <person name="Henrissat B."/>
            <person name="Drula E."/>
            <person name="Hughes K.W."/>
            <person name="Mata J.L."/>
            <person name="Ishikawa N.K."/>
            <person name="Vargas-Isla R."/>
            <person name="Ushijima S."/>
            <person name="Smith C.A."/>
            <person name="Donoghue J."/>
            <person name="Ahrendt S."/>
            <person name="Andreopoulos W."/>
            <person name="He G."/>
            <person name="LaButti K."/>
            <person name="Lipzen A."/>
            <person name="Ng V."/>
            <person name="Riley R."/>
            <person name="Sandor L."/>
            <person name="Barry K."/>
            <person name="Martinez A.T."/>
            <person name="Xiao Y."/>
            <person name="Gibbons J.G."/>
            <person name="Terashima K."/>
            <person name="Grigoriev I.V."/>
            <person name="Hibbett D."/>
        </authorList>
    </citation>
    <scope>NUCLEOTIDE SEQUENCE</scope>
    <source>
        <strain evidence="3">Sp2 HRB7682 ss15</strain>
    </source>
</reference>
<reference evidence="3" key="1">
    <citation type="submission" date="2022-08" db="EMBL/GenBank/DDBJ databases">
        <authorList>
            <consortium name="DOE Joint Genome Institute"/>
            <person name="Min B."/>
            <person name="Riley R."/>
            <person name="Sierra-Patev S."/>
            <person name="Naranjo-Ortiz M."/>
            <person name="Looney B."/>
            <person name="Konkel Z."/>
            <person name="Slot J.C."/>
            <person name="Sakamoto Y."/>
            <person name="Steenwyk J.L."/>
            <person name="Rokas A."/>
            <person name="Carro J."/>
            <person name="Camarero S."/>
            <person name="Ferreira P."/>
            <person name="Molpeceres G."/>
            <person name="Ruiz-Duenas F.J."/>
            <person name="Serrano A."/>
            <person name="Henrissat B."/>
            <person name="Drula E."/>
            <person name="Hughes K.W."/>
            <person name="Mata J.L."/>
            <person name="Ishikawa N.K."/>
            <person name="Vargas-Isla R."/>
            <person name="Ushijima S."/>
            <person name="Smith C.A."/>
            <person name="Ahrendt S."/>
            <person name="Andreopoulos W."/>
            <person name="He G."/>
            <person name="Labutti K."/>
            <person name="Lipzen A."/>
            <person name="Ng V."/>
            <person name="Sandor L."/>
            <person name="Barry K."/>
            <person name="Martinez A.T."/>
            <person name="Xiao Y."/>
            <person name="Gibbons J.G."/>
            <person name="Terashima K."/>
            <person name="Hibbett D.S."/>
            <person name="Grigoriev I.V."/>
        </authorList>
    </citation>
    <scope>NUCLEOTIDE SEQUENCE</scope>
    <source>
        <strain evidence="3">Sp2 HRB7682 ss15</strain>
    </source>
</reference>
<dbReference type="Proteomes" id="UP001150238">
    <property type="component" value="Unassembled WGS sequence"/>
</dbReference>
<evidence type="ECO:0000256" key="2">
    <source>
        <dbReference type="SAM" id="SignalP"/>
    </source>
</evidence>
<protein>
    <submittedName>
        <fullName evidence="3">Uncharacterized protein</fullName>
    </submittedName>
</protein>
<name>A0A9W9AA04_9AGAR</name>
<feature type="chain" id="PRO_5040831678" evidence="2">
    <location>
        <begin position="26"/>
        <end position="236"/>
    </location>
</feature>
<evidence type="ECO:0000313" key="4">
    <source>
        <dbReference type="Proteomes" id="UP001150238"/>
    </source>
</evidence>